<evidence type="ECO:0000313" key="3">
    <source>
        <dbReference type="Proteomes" id="UP000516232"/>
    </source>
</evidence>
<name>A0A7G9VYQ2_BPACA</name>
<gene>
    <name evidence="2" type="ORF">Aristophanes_00043</name>
</gene>
<sequence length="195" mass="22021">MAVSLQKIQSEAKRLGVEVPALRAILEKESSGSGFNADGTPKILYERHIMYRRLVHNKGQRVADVYALNHPTLVSPRGYGAGGYGKYSEQPKKLEAAAKIDRTSALESCSWGIAQIMGYHWKLCGFSSIQQFVNAMYKSEDSQFEVFVKFLEGAGIVPYLKKLDWAGVALRYNGSNYKQNNYDKDLAKYYKQFKE</sequence>
<organism evidence="2 3">
    <name type="scientific">Acinetobacter phage Aristophanes</name>
    <dbReference type="NCBI Taxonomy" id="2759203"/>
    <lineage>
        <taxon>Viruses</taxon>
        <taxon>Duplodnaviria</taxon>
        <taxon>Heunggongvirae</taxon>
        <taxon>Uroviricota</taxon>
        <taxon>Caudoviricetes</taxon>
        <taxon>Autographivirales</taxon>
        <taxon>Autoscriptoviridae</taxon>
        <taxon>Beijerinckvirinae</taxon>
        <taxon>Aristophanesvirus</taxon>
        <taxon>Aristophanesvirus aristophanes</taxon>
    </lineage>
</organism>
<evidence type="ECO:0000313" key="2">
    <source>
        <dbReference type="EMBL" id="QNO11467.1"/>
    </source>
</evidence>
<accession>A0A7G9VYQ2</accession>
<dbReference type="Pfam" id="PF11860">
    <property type="entry name" value="Muramidase"/>
    <property type="match status" value="1"/>
</dbReference>
<reference evidence="2 3" key="1">
    <citation type="submission" date="2020-07" db="EMBL/GenBank/DDBJ databases">
        <authorList>
            <person name="Shneider M.M."/>
            <person name="Timoshina O.V."/>
            <person name="Evseev P.V."/>
            <person name="Shelenkov A.A."/>
            <person name="Mikhailova Y.V."/>
            <person name="Yanushevich Y."/>
            <person name="Shagin D.A."/>
            <person name="Miroshnikov K.A."/>
        </authorList>
    </citation>
    <scope>NUCLEOTIDE SEQUENCE [LARGE SCALE GENOMIC DNA]</scope>
</reference>
<dbReference type="EMBL" id="MT783706">
    <property type="protein sequence ID" value="QNO11467.1"/>
    <property type="molecule type" value="Genomic_DNA"/>
</dbReference>
<feature type="domain" description="N-acetylmuramidase" evidence="1">
    <location>
        <begin position="18"/>
        <end position="194"/>
    </location>
</feature>
<protein>
    <submittedName>
        <fullName evidence="2">Endolysin</fullName>
    </submittedName>
</protein>
<evidence type="ECO:0000259" key="1">
    <source>
        <dbReference type="Pfam" id="PF11860"/>
    </source>
</evidence>
<keyword evidence="3" id="KW-1185">Reference proteome</keyword>
<dbReference type="InterPro" id="IPR024408">
    <property type="entry name" value="Muramidase"/>
</dbReference>
<organismHost>
    <name type="scientific">Acinetobacter baumannii</name>
    <dbReference type="NCBI Taxonomy" id="470"/>
</organismHost>
<proteinExistence type="predicted"/>
<dbReference type="Proteomes" id="UP000516232">
    <property type="component" value="Segment"/>
</dbReference>